<name>Q4UF59_THEAN</name>
<dbReference type="GO" id="GO:0004168">
    <property type="term" value="F:dolichol kinase activity"/>
    <property type="evidence" value="ECO:0007669"/>
    <property type="project" value="UniProtKB-EC"/>
</dbReference>
<evidence type="ECO:0000256" key="3">
    <source>
        <dbReference type="ARBA" id="ARBA00012132"/>
    </source>
</evidence>
<dbReference type="KEGG" id="tan:TA14655"/>
<dbReference type="eggNOG" id="KOG2468">
    <property type="taxonomic scope" value="Eukaryota"/>
</dbReference>
<dbReference type="PANTHER" id="PTHR13205">
    <property type="entry name" value="TRANSMEMBRANE PROTEIN 15-RELATED"/>
    <property type="match status" value="1"/>
</dbReference>
<dbReference type="OMA" id="SIDNFML"/>
<evidence type="ECO:0000313" key="13">
    <source>
        <dbReference type="Proteomes" id="UP000001950"/>
    </source>
</evidence>
<feature type="domain" description="G-protein coupled receptors family 1 profile" evidence="11">
    <location>
        <begin position="85"/>
        <end position="366"/>
    </location>
</feature>
<accession>Q4UF59</accession>
<evidence type="ECO:0000256" key="8">
    <source>
        <dbReference type="ARBA" id="ARBA00022989"/>
    </source>
</evidence>
<evidence type="ECO:0000256" key="9">
    <source>
        <dbReference type="ARBA" id="ARBA00023136"/>
    </source>
</evidence>
<evidence type="ECO:0000256" key="6">
    <source>
        <dbReference type="ARBA" id="ARBA00022777"/>
    </source>
</evidence>
<dbReference type="OrthoDB" id="343846at2759"/>
<evidence type="ECO:0000256" key="1">
    <source>
        <dbReference type="ARBA" id="ARBA00004477"/>
    </source>
</evidence>
<dbReference type="InParanoid" id="Q4UF59"/>
<dbReference type="Proteomes" id="UP000001950">
    <property type="component" value="Chromosome 2"/>
</dbReference>
<dbReference type="EC" id="2.7.1.108" evidence="3"/>
<feature type="transmembrane region" description="Helical" evidence="10">
    <location>
        <begin position="444"/>
        <end position="463"/>
    </location>
</feature>
<keyword evidence="6" id="KW-0418">Kinase</keyword>
<dbReference type="PANTHER" id="PTHR13205:SF15">
    <property type="entry name" value="DOLICHOL KINASE"/>
    <property type="match status" value="1"/>
</dbReference>
<comment type="similarity">
    <text evidence="2">Belongs to the polyprenol kinase family.</text>
</comment>
<dbReference type="STRING" id="5874.Q4UF59"/>
<feature type="transmembrane region" description="Helical" evidence="10">
    <location>
        <begin position="278"/>
        <end position="298"/>
    </location>
</feature>
<dbReference type="GO" id="GO:0043048">
    <property type="term" value="P:dolichyl monophosphate biosynthetic process"/>
    <property type="evidence" value="ECO:0007669"/>
    <property type="project" value="TreeGrafter"/>
</dbReference>
<feature type="transmembrane region" description="Helical" evidence="10">
    <location>
        <begin position="206"/>
        <end position="225"/>
    </location>
</feature>
<dbReference type="GO" id="GO:0005789">
    <property type="term" value="C:endoplasmic reticulum membrane"/>
    <property type="evidence" value="ECO:0007669"/>
    <property type="project" value="UniProtKB-SubCell"/>
</dbReference>
<evidence type="ECO:0000259" key="11">
    <source>
        <dbReference type="PROSITE" id="PS50262"/>
    </source>
</evidence>
<evidence type="ECO:0000256" key="7">
    <source>
        <dbReference type="ARBA" id="ARBA00022824"/>
    </source>
</evidence>
<feature type="transmembrane region" description="Helical" evidence="10">
    <location>
        <begin position="108"/>
        <end position="125"/>
    </location>
</feature>
<feature type="transmembrane region" description="Helical" evidence="10">
    <location>
        <begin position="319"/>
        <end position="351"/>
    </location>
</feature>
<evidence type="ECO:0000313" key="12">
    <source>
        <dbReference type="EMBL" id="CAI74280.1"/>
    </source>
</evidence>
<keyword evidence="4" id="KW-0808">Transferase</keyword>
<feature type="transmembrane region" description="Helical" evidence="10">
    <location>
        <begin position="154"/>
        <end position="174"/>
    </location>
</feature>
<evidence type="ECO:0000256" key="2">
    <source>
        <dbReference type="ARBA" id="ARBA00010794"/>
    </source>
</evidence>
<keyword evidence="7" id="KW-0256">Endoplasmic reticulum</keyword>
<feature type="transmembrane region" description="Helical" evidence="10">
    <location>
        <begin position="384"/>
        <end position="401"/>
    </location>
</feature>
<keyword evidence="9 10" id="KW-0472">Membrane</keyword>
<feature type="transmembrane region" description="Helical" evidence="10">
    <location>
        <begin position="131"/>
        <end position="147"/>
    </location>
</feature>
<feature type="transmembrane region" description="Helical" evidence="10">
    <location>
        <begin position="82"/>
        <end position="101"/>
    </location>
</feature>
<sequence>MQINYFSMCRVGFELFVLKFVSMWFLRLYQFKYIFKQLFFALLNFAIFAGFKIKELKVTQLSLLPYVQCLLLPLTLSSIDNFMLQNFLPLILISTFHCFWIRLNISNLNSPIFIVLSLFTVLRLFISIPNFGLFFLILTQCVTYLIIQLTQKRYIFSLYVLFSQAIVFLTSIVFTKFNSILDFNKFHVFTRNVVFRNNIEALFINLFYHIVIFLLSIFVILYLLSMEQGDKFRIMNTSFCSLVFLHSVFKLLHFLIMYKDNGLTNFNVLLSYILEYNSIIFILFCILTTVIIFMAIGLNLKYSNDVYRSKPKIRKWLHLLIVLFCYYSFFLHLEILLALIFAILIVLFVFIELLRINNLLFDPIAEFFTNIYKSLGHDDEVHKFEVSTITMLSGILIPILFELKSDKFDWARASLGIATIGIGDSMASVVGSKYEGNRYNNKSLQGLVSFFLSCFFSLVLTSFIQHGFLDNFKKLFYVSLFSSVFEVLYYTFNYLRNWGYNVVLVFVDRRG</sequence>
<proteinExistence type="inferred from homology"/>
<dbReference type="PROSITE" id="PS50262">
    <property type="entry name" value="G_PROTEIN_RECEP_F1_2"/>
    <property type="match status" value="1"/>
</dbReference>
<keyword evidence="5 10" id="KW-0812">Transmembrane</keyword>
<dbReference type="VEuPathDB" id="PiroplasmaDB:TA14655"/>
<protein>
    <recommendedName>
        <fullName evidence="3">dolichol kinase</fullName>
        <ecNumber evidence="3">2.7.1.108</ecNumber>
    </recommendedName>
</protein>
<reference evidence="12 13" key="1">
    <citation type="journal article" date="2005" name="Science">
        <title>Genome of the host-cell transforming parasite Theileria annulata compared with T. parva.</title>
        <authorList>
            <person name="Pain A."/>
            <person name="Renauld H."/>
            <person name="Berriman M."/>
            <person name="Murphy L."/>
            <person name="Yeats C.A."/>
            <person name="Weir W."/>
            <person name="Kerhornou A."/>
            <person name="Aslett M."/>
            <person name="Bishop R."/>
            <person name="Bouchier C."/>
            <person name="Cochet M."/>
            <person name="Coulson R.M.R."/>
            <person name="Cronin A."/>
            <person name="de Villiers E.P."/>
            <person name="Fraser A."/>
            <person name="Fosker N."/>
            <person name="Gardner M."/>
            <person name="Goble A."/>
            <person name="Griffiths-Jones S."/>
            <person name="Harris D.E."/>
            <person name="Katzer F."/>
            <person name="Larke N."/>
            <person name="Lord A."/>
            <person name="Maser P."/>
            <person name="McKellar S."/>
            <person name="Mooney P."/>
            <person name="Morton F."/>
            <person name="Nene V."/>
            <person name="O'Neil S."/>
            <person name="Price C."/>
            <person name="Quail M.A."/>
            <person name="Rabbinowitsch E."/>
            <person name="Rawlings N.D."/>
            <person name="Rutter S."/>
            <person name="Saunders D."/>
            <person name="Seeger K."/>
            <person name="Shah T."/>
            <person name="Squares R."/>
            <person name="Squares S."/>
            <person name="Tivey A."/>
            <person name="Walker A.R."/>
            <person name="Woodward J."/>
            <person name="Dobbelaere D.A.E."/>
            <person name="Langsley G."/>
            <person name="Rajandream M.A."/>
            <person name="McKeever D."/>
            <person name="Shiels B."/>
            <person name="Tait A."/>
            <person name="Barrell B.G."/>
            <person name="Hall N."/>
        </authorList>
    </citation>
    <scope>NUCLEOTIDE SEQUENCE [LARGE SCALE GENOMIC DNA]</scope>
    <source>
        <strain evidence="13">Ankara</strain>
    </source>
</reference>
<keyword evidence="8 10" id="KW-1133">Transmembrane helix</keyword>
<dbReference type="EMBL" id="CR940348">
    <property type="protein sequence ID" value="CAI74280.1"/>
    <property type="molecule type" value="Genomic_DNA"/>
</dbReference>
<evidence type="ECO:0000256" key="4">
    <source>
        <dbReference type="ARBA" id="ARBA00022679"/>
    </source>
</evidence>
<evidence type="ECO:0000256" key="10">
    <source>
        <dbReference type="SAM" id="Phobius"/>
    </source>
</evidence>
<dbReference type="RefSeq" id="XP_952012.1">
    <property type="nucleotide sequence ID" value="XM_946919.1"/>
</dbReference>
<dbReference type="GeneID" id="3862390"/>
<gene>
    <name evidence="12" type="ORF">TA14655</name>
</gene>
<evidence type="ECO:0000256" key="5">
    <source>
        <dbReference type="ARBA" id="ARBA00022692"/>
    </source>
</evidence>
<comment type="subcellular location">
    <subcellularLocation>
        <location evidence="1">Endoplasmic reticulum membrane</location>
        <topology evidence="1">Multi-pass membrane protein</topology>
    </subcellularLocation>
</comment>
<feature type="transmembrane region" description="Helical" evidence="10">
    <location>
        <begin position="237"/>
        <end position="258"/>
    </location>
</feature>
<organism evidence="12 13">
    <name type="scientific">Theileria annulata</name>
    <dbReference type="NCBI Taxonomy" id="5874"/>
    <lineage>
        <taxon>Eukaryota</taxon>
        <taxon>Sar</taxon>
        <taxon>Alveolata</taxon>
        <taxon>Apicomplexa</taxon>
        <taxon>Aconoidasida</taxon>
        <taxon>Piroplasmida</taxon>
        <taxon>Theileriidae</taxon>
        <taxon>Theileria</taxon>
    </lineage>
</organism>
<feature type="transmembrane region" description="Helical" evidence="10">
    <location>
        <begin position="33"/>
        <end position="51"/>
    </location>
</feature>
<dbReference type="InterPro" id="IPR017452">
    <property type="entry name" value="GPCR_Rhodpsn_7TM"/>
</dbReference>
<dbReference type="InterPro" id="IPR032974">
    <property type="entry name" value="Polypren_kinase"/>
</dbReference>
<dbReference type="AlphaFoldDB" id="Q4UF59"/>
<keyword evidence="13" id="KW-1185">Reference proteome</keyword>